<accession>A0A131Z4Z9</accession>
<name>A0A131Z4Z9_RHIAP</name>
<dbReference type="GO" id="GO:0008191">
    <property type="term" value="F:metalloendopeptidase inhibitor activity"/>
    <property type="evidence" value="ECO:0007669"/>
    <property type="project" value="InterPro"/>
</dbReference>
<evidence type="ECO:0000313" key="2">
    <source>
        <dbReference type="EMBL" id="JAP85835.1"/>
    </source>
</evidence>
<dbReference type="AlphaFoldDB" id="A0A131Z4Z9"/>
<proteinExistence type="predicted"/>
<dbReference type="Gene3D" id="3.30.1680.50">
    <property type="entry name" value="Carboxypeptidase inhibitor, N-terminal domain"/>
    <property type="match status" value="1"/>
</dbReference>
<organism evidence="2">
    <name type="scientific">Rhipicephalus appendiculatus</name>
    <name type="common">Brown ear tick</name>
    <dbReference type="NCBI Taxonomy" id="34631"/>
    <lineage>
        <taxon>Eukaryota</taxon>
        <taxon>Metazoa</taxon>
        <taxon>Ecdysozoa</taxon>
        <taxon>Arthropoda</taxon>
        <taxon>Chelicerata</taxon>
        <taxon>Arachnida</taxon>
        <taxon>Acari</taxon>
        <taxon>Parasitiformes</taxon>
        <taxon>Ixodida</taxon>
        <taxon>Ixodoidea</taxon>
        <taxon>Ixodidae</taxon>
        <taxon>Rhipicephalinae</taxon>
        <taxon>Rhipicephalus</taxon>
        <taxon>Rhipicephalus</taxon>
    </lineage>
</organism>
<feature type="signal peptide" evidence="1">
    <location>
        <begin position="1"/>
        <end position="18"/>
    </location>
</feature>
<feature type="chain" id="PRO_5007286685" evidence="1">
    <location>
        <begin position="19"/>
        <end position="97"/>
    </location>
</feature>
<keyword evidence="1" id="KW-0732">Signal</keyword>
<reference evidence="2" key="1">
    <citation type="journal article" date="2016" name="Ticks Tick Borne Dis.">
        <title>De novo assembly and annotation of the salivary gland transcriptome of Rhipicephalus appendiculatus male and female ticks during blood feeding.</title>
        <authorList>
            <person name="de Castro M.H."/>
            <person name="de Klerk D."/>
            <person name="Pienaar R."/>
            <person name="Latif A.A."/>
            <person name="Rees D.J."/>
            <person name="Mans B.J."/>
        </authorList>
    </citation>
    <scope>NUCLEOTIDE SEQUENCE</scope>
    <source>
        <tissue evidence="2">Salivary glands</tissue>
    </source>
</reference>
<protein>
    <submittedName>
        <fullName evidence="2">Carboxypeptidase inhibitor</fullName>
    </submittedName>
</protein>
<evidence type="ECO:0000256" key="1">
    <source>
        <dbReference type="SAM" id="SignalP"/>
    </source>
</evidence>
<dbReference type="InterPro" id="IPR019509">
    <property type="entry name" value="Carboxypeptidase_inhibitor_I68"/>
</dbReference>
<dbReference type="Pfam" id="PF10468">
    <property type="entry name" value="Inhibitor_I68"/>
    <property type="match status" value="1"/>
</dbReference>
<sequence>MRCITVILVLSFACGVFSYTQRQTCQSMGYSCVPWYHCPMNRWIFAGGCGRWSVCCNLSGVNTCYAAGGTCRRECTSGINSKAGCPLGLKCCVQVLF</sequence>
<dbReference type="EMBL" id="GEDV01002722">
    <property type="protein sequence ID" value="JAP85835.1"/>
    <property type="molecule type" value="Transcribed_RNA"/>
</dbReference>